<feature type="compositionally biased region" description="Basic and acidic residues" evidence="1">
    <location>
        <begin position="17"/>
        <end position="26"/>
    </location>
</feature>
<reference evidence="2 3" key="1">
    <citation type="journal article" date="2015" name="Genome Announc.">
        <title>Draft Genome Sequence and Gene Annotation of the Entomopathogenic Fungus Verticillium hemipterigenum.</title>
        <authorList>
            <person name="Horn F."/>
            <person name="Habel A."/>
            <person name="Scharf D.H."/>
            <person name="Dworschak J."/>
            <person name="Brakhage A.A."/>
            <person name="Guthke R."/>
            <person name="Hertweck C."/>
            <person name="Linde J."/>
        </authorList>
    </citation>
    <scope>NUCLEOTIDE SEQUENCE [LARGE SCALE GENOMIC DNA]</scope>
</reference>
<evidence type="ECO:0000256" key="1">
    <source>
        <dbReference type="SAM" id="MobiDB-lite"/>
    </source>
</evidence>
<feature type="compositionally biased region" description="Polar residues" evidence="1">
    <location>
        <begin position="30"/>
        <end position="44"/>
    </location>
</feature>
<evidence type="ECO:0000313" key="3">
    <source>
        <dbReference type="Proteomes" id="UP000039046"/>
    </source>
</evidence>
<name>A0A0A1T8T6_9HYPO</name>
<evidence type="ECO:0000313" key="2">
    <source>
        <dbReference type="EMBL" id="CEJ82672.1"/>
    </source>
</evidence>
<sequence length="79" mass="8974">MDDFLFSELHTSRYDLARSTRRDSEPSYRILSSSPKQTEPTLQKNTVTAAGLEYVSRRLPTSRMGNFGPFNRAPCGFGR</sequence>
<feature type="region of interest" description="Disordered" evidence="1">
    <location>
        <begin position="17"/>
        <end position="44"/>
    </location>
</feature>
<gene>
    <name evidence="2" type="ORF">VHEMI02721</name>
</gene>
<dbReference type="Proteomes" id="UP000039046">
    <property type="component" value="Unassembled WGS sequence"/>
</dbReference>
<organism evidence="2 3">
    <name type="scientific">[Torrubiella] hemipterigena</name>
    <dbReference type="NCBI Taxonomy" id="1531966"/>
    <lineage>
        <taxon>Eukaryota</taxon>
        <taxon>Fungi</taxon>
        <taxon>Dikarya</taxon>
        <taxon>Ascomycota</taxon>
        <taxon>Pezizomycotina</taxon>
        <taxon>Sordariomycetes</taxon>
        <taxon>Hypocreomycetidae</taxon>
        <taxon>Hypocreales</taxon>
        <taxon>Clavicipitaceae</taxon>
        <taxon>Clavicipitaceae incertae sedis</taxon>
        <taxon>'Torrubiella' clade</taxon>
    </lineage>
</organism>
<protein>
    <submittedName>
        <fullName evidence="2">Uncharacterized protein</fullName>
    </submittedName>
</protein>
<dbReference type="AlphaFoldDB" id="A0A0A1T8T6"/>
<dbReference type="HOGENOM" id="CLU_2607707_0_0_1"/>
<keyword evidence="3" id="KW-1185">Reference proteome</keyword>
<accession>A0A0A1T8T6</accession>
<dbReference type="EMBL" id="CDHN01000001">
    <property type="protein sequence ID" value="CEJ82672.1"/>
    <property type="molecule type" value="Genomic_DNA"/>
</dbReference>
<proteinExistence type="predicted"/>